<evidence type="ECO:0000313" key="2">
    <source>
        <dbReference type="WBParaSite" id="ALUE_0001541101-mRNA-1"/>
    </source>
</evidence>
<name>A0A0M3IC43_ASCLU</name>
<accession>A0A0M3IC43</accession>
<reference evidence="2" key="1">
    <citation type="submission" date="2017-02" db="UniProtKB">
        <authorList>
            <consortium name="WormBaseParasite"/>
        </authorList>
    </citation>
    <scope>IDENTIFICATION</scope>
</reference>
<sequence length="88" mass="10252">MFQASGVLSMYATLLLNLRFLGYMSDIARVWHLMFENHNPHLAQLRNLLYKCFEDFKNNPPGGGECINERIAKQYSFLITCFPFNNIC</sequence>
<proteinExistence type="predicted"/>
<protein>
    <submittedName>
        <fullName evidence="2">Rab-GAP TBC domain-containing protein</fullName>
    </submittedName>
</protein>
<evidence type="ECO:0000313" key="1">
    <source>
        <dbReference type="Proteomes" id="UP000036681"/>
    </source>
</evidence>
<dbReference type="WBParaSite" id="ALUE_0001541101-mRNA-1">
    <property type="protein sequence ID" value="ALUE_0001541101-mRNA-1"/>
    <property type="gene ID" value="ALUE_0001541101"/>
</dbReference>
<organism evidence="1 2">
    <name type="scientific">Ascaris lumbricoides</name>
    <name type="common">Giant roundworm</name>
    <dbReference type="NCBI Taxonomy" id="6252"/>
    <lineage>
        <taxon>Eukaryota</taxon>
        <taxon>Metazoa</taxon>
        <taxon>Ecdysozoa</taxon>
        <taxon>Nematoda</taxon>
        <taxon>Chromadorea</taxon>
        <taxon>Rhabditida</taxon>
        <taxon>Spirurina</taxon>
        <taxon>Ascaridomorpha</taxon>
        <taxon>Ascaridoidea</taxon>
        <taxon>Ascarididae</taxon>
        <taxon>Ascaris</taxon>
    </lineage>
</organism>
<keyword evidence="1" id="KW-1185">Reference proteome</keyword>
<dbReference type="Proteomes" id="UP000036681">
    <property type="component" value="Unplaced"/>
</dbReference>
<dbReference type="AlphaFoldDB" id="A0A0M3IC43"/>